<feature type="compositionally biased region" description="Low complexity" evidence="1">
    <location>
        <begin position="231"/>
        <end position="242"/>
    </location>
</feature>
<accession>A0A813ER05</accession>
<dbReference type="Proteomes" id="UP000654075">
    <property type="component" value="Unassembled WGS sequence"/>
</dbReference>
<evidence type="ECO:0000256" key="1">
    <source>
        <dbReference type="SAM" id="MobiDB-lite"/>
    </source>
</evidence>
<evidence type="ECO:0000313" key="2">
    <source>
        <dbReference type="EMBL" id="CAE8602754.1"/>
    </source>
</evidence>
<feature type="region of interest" description="Disordered" evidence="1">
    <location>
        <begin position="227"/>
        <end position="271"/>
    </location>
</feature>
<name>A0A813ER05_POLGL</name>
<comment type="caution">
    <text evidence="2">The sequence shown here is derived from an EMBL/GenBank/DDBJ whole genome shotgun (WGS) entry which is preliminary data.</text>
</comment>
<keyword evidence="3" id="KW-1185">Reference proteome</keyword>
<feature type="region of interest" description="Disordered" evidence="1">
    <location>
        <begin position="190"/>
        <end position="212"/>
    </location>
</feature>
<dbReference type="EMBL" id="CAJNNV010014628">
    <property type="protein sequence ID" value="CAE8602754.1"/>
    <property type="molecule type" value="Genomic_DNA"/>
</dbReference>
<gene>
    <name evidence="2" type="ORF">PGLA1383_LOCUS20990</name>
</gene>
<reference evidence="2" key="1">
    <citation type="submission" date="2021-02" db="EMBL/GenBank/DDBJ databases">
        <authorList>
            <person name="Dougan E. K."/>
            <person name="Rhodes N."/>
            <person name="Thang M."/>
            <person name="Chan C."/>
        </authorList>
    </citation>
    <scope>NUCLEOTIDE SEQUENCE</scope>
</reference>
<proteinExistence type="predicted"/>
<organism evidence="2 3">
    <name type="scientific">Polarella glacialis</name>
    <name type="common">Dinoflagellate</name>
    <dbReference type="NCBI Taxonomy" id="89957"/>
    <lineage>
        <taxon>Eukaryota</taxon>
        <taxon>Sar</taxon>
        <taxon>Alveolata</taxon>
        <taxon>Dinophyceae</taxon>
        <taxon>Suessiales</taxon>
        <taxon>Suessiaceae</taxon>
        <taxon>Polarella</taxon>
    </lineage>
</organism>
<evidence type="ECO:0000313" key="3">
    <source>
        <dbReference type="Proteomes" id="UP000654075"/>
    </source>
</evidence>
<sequence length="444" mass="47167">MLGGFLVFNTDTGAPLYHRRFLPGFGLAGAKQQPSLADPVGLALQLFAFSRFSRDLPGNPRLEQVHFGQAGDKSGVFFAWLEVPDLQKEGQVLTLTLALFGDVPSHLGLRLAQSLLKAIASENTSSLEPAQAAGGPPRPSPRGGVVQWRFKSLDALLDVVPDWLAADLLGCLPATPQWMALLVSDEAVSSAEPRPLTPRPPPGDRPPGTPRAAPLARRLLQRFSPRAQVLSSAEPSARASSAPPRPQIARHASSLEEASAPDTPRSAGLAQGKLSWWWRRGRSTQPPPKGVEAGSAEMQLQAPTFLCYLYGGSDPSGRNLEFEAAAIAMASRSPAHQEAGWALAELKQGEHAKGAQQFATFHSGGRLSVAVPLASLLPVSDDSTGAFEDRGKAIETCRWLRRAMDPELRALSAWFGSPLAAAAAAGSLAKAGEAAKRRPPLTPR</sequence>
<dbReference type="AlphaFoldDB" id="A0A813ER05"/>
<feature type="compositionally biased region" description="Pro residues" evidence="1">
    <location>
        <begin position="195"/>
        <end position="209"/>
    </location>
</feature>
<protein>
    <submittedName>
        <fullName evidence="2">Uncharacterized protein</fullName>
    </submittedName>
</protein>